<dbReference type="GO" id="GO:0016432">
    <property type="term" value="F:tRNA-uridine aminocarboxypropyltransferase activity"/>
    <property type="evidence" value="ECO:0007669"/>
    <property type="project" value="UniProtKB-EC"/>
</dbReference>
<protein>
    <recommendedName>
        <fullName evidence="1">tRNA-uridine aminocarboxypropyltransferase</fullName>
        <ecNumber evidence="1">2.5.1.25</ecNumber>
    </recommendedName>
</protein>
<dbReference type="GO" id="GO:0008033">
    <property type="term" value="P:tRNA processing"/>
    <property type="evidence" value="ECO:0007669"/>
    <property type="project" value="UniProtKB-KW"/>
</dbReference>
<dbReference type="PANTHER" id="PTHR21392:SF1">
    <property type="entry name" value="TRNA-URIDINE AMINOCARBOXYPROPYLTRANSFERASE"/>
    <property type="match status" value="1"/>
</dbReference>
<reference evidence="6" key="1">
    <citation type="submission" date="2021-11" db="EMBL/GenBank/DDBJ databases">
        <title>Vibrio ZSDE26 sp. nov. and Vibrio ZSDZ34 sp. nov., isolated from coastal seawater in Qingdao.</title>
        <authorList>
            <person name="Zhang P."/>
        </authorList>
    </citation>
    <scope>NUCLEOTIDE SEQUENCE</scope>
    <source>
        <strain evidence="6">ZSDE26</strain>
    </source>
</reference>
<dbReference type="InterPro" id="IPR039262">
    <property type="entry name" value="DTWD2/TAPT"/>
</dbReference>
<evidence type="ECO:0000256" key="2">
    <source>
        <dbReference type="ARBA" id="ARBA00022679"/>
    </source>
</evidence>
<proteinExistence type="predicted"/>
<comment type="caution">
    <text evidence="6">The sequence shown here is derived from an EMBL/GenBank/DDBJ whole genome shotgun (WGS) entry which is preliminary data.</text>
</comment>
<keyword evidence="3" id="KW-0949">S-adenosyl-L-methionine</keyword>
<accession>A0A9X2BIF6</accession>
<dbReference type="Pfam" id="PF03942">
    <property type="entry name" value="DTW"/>
    <property type="match status" value="1"/>
</dbReference>
<dbReference type="InterPro" id="IPR005636">
    <property type="entry name" value="DTW"/>
</dbReference>
<gene>
    <name evidence="6" type="ORF">KP803_16935</name>
</gene>
<keyword evidence="2" id="KW-0808">Transferase</keyword>
<dbReference type="AlphaFoldDB" id="A0A9X2BIF6"/>
<dbReference type="EMBL" id="JAJHVV010000011">
    <property type="protein sequence ID" value="MCK6264966.1"/>
    <property type="molecule type" value="Genomic_DNA"/>
</dbReference>
<dbReference type="RefSeq" id="WP_248010046.1">
    <property type="nucleotide sequence ID" value="NZ_JAJHVV010000011.1"/>
</dbReference>
<name>A0A9X2BIF6_9VIBR</name>
<dbReference type="SMART" id="SM01144">
    <property type="entry name" value="DTW"/>
    <property type="match status" value="1"/>
</dbReference>
<organism evidence="6 7">
    <name type="scientific">Vibrio amylolyticus</name>
    <dbReference type="NCBI Taxonomy" id="2847292"/>
    <lineage>
        <taxon>Bacteria</taxon>
        <taxon>Pseudomonadati</taxon>
        <taxon>Pseudomonadota</taxon>
        <taxon>Gammaproteobacteria</taxon>
        <taxon>Vibrionales</taxon>
        <taxon>Vibrionaceae</taxon>
        <taxon>Vibrio</taxon>
    </lineage>
</organism>
<dbReference type="PANTHER" id="PTHR21392">
    <property type="entry name" value="TRNA-URIDINE AMINOCARBOXYPROPYLTRANSFERASE 2"/>
    <property type="match status" value="1"/>
</dbReference>
<evidence type="ECO:0000256" key="3">
    <source>
        <dbReference type="ARBA" id="ARBA00022691"/>
    </source>
</evidence>
<evidence type="ECO:0000259" key="5">
    <source>
        <dbReference type="SMART" id="SM01144"/>
    </source>
</evidence>
<keyword evidence="7" id="KW-1185">Reference proteome</keyword>
<evidence type="ECO:0000256" key="4">
    <source>
        <dbReference type="ARBA" id="ARBA00022694"/>
    </source>
</evidence>
<feature type="domain" description="DTW" evidence="5">
    <location>
        <begin position="27"/>
        <end position="228"/>
    </location>
</feature>
<dbReference type="Proteomes" id="UP001139559">
    <property type="component" value="Unassembled WGS sequence"/>
</dbReference>
<evidence type="ECO:0000313" key="7">
    <source>
        <dbReference type="Proteomes" id="UP001139559"/>
    </source>
</evidence>
<sequence>MRIHAFHHLYKHRQSLSTRVFNARGAKISRCEYCQVATKHCLCGYQPDIETNLAAMLIVSENEVFKPSNTGRLIADVVKETSVYQWNRTEPEEAMLAKLTDTNYYPIIVFPEDYVDDKTRLISERVEESSQLTTLLGGKTPLLVFIDGSWREARKIFRRSEYLNSLPVFSIKPESVSQYLMRKSDNEDHLSTAEVASLVLAKMDEPKAAKTLEMWFETFRESYLLTKTRLKPDLTKPALKRFLARENFEK</sequence>
<dbReference type="EC" id="2.5.1.25" evidence="1"/>
<evidence type="ECO:0000256" key="1">
    <source>
        <dbReference type="ARBA" id="ARBA00012386"/>
    </source>
</evidence>
<evidence type="ECO:0000313" key="6">
    <source>
        <dbReference type="EMBL" id="MCK6264966.1"/>
    </source>
</evidence>
<keyword evidence="4" id="KW-0819">tRNA processing</keyword>